<accession>A0ABU2ZXD5</accession>
<dbReference type="RefSeq" id="WP_311577100.1">
    <property type="nucleotide sequence ID" value="NZ_JAVRIF010000001.1"/>
</dbReference>
<evidence type="ECO:0000313" key="2">
    <source>
        <dbReference type="Proteomes" id="UP001266357"/>
    </source>
</evidence>
<organism evidence="1 2">
    <name type="scientific">Thalassotalea castellviae</name>
    <dbReference type="NCBI Taxonomy" id="3075612"/>
    <lineage>
        <taxon>Bacteria</taxon>
        <taxon>Pseudomonadati</taxon>
        <taxon>Pseudomonadota</taxon>
        <taxon>Gammaproteobacteria</taxon>
        <taxon>Alteromonadales</taxon>
        <taxon>Colwelliaceae</taxon>
        <taxon>Thalassotalea</taxon>
    </lineage>
</organism>
<evidence type="ECO:0008006" key="3">
    <source>
        <dbReference type="Google" id="ProtNLM"/>
    </source>
</evidence>
<proteinExistence type="predicted"/>
<dbReference type="PROSITE" id="PS51257">
    <property type="entry name" value="PROKAR_LIPOPROTEIN"/>
    <property type="match status" value="1"/>
</dbReference>
<comment type="caution">
    <text evidence="1">The sequence shown here is derived from an EMBL/GenBank/DDBJ whole genome shotgun (WGS) entry which is preliminary data.</text>
</comment>
<gene>
    <name evidence="1" type="ORF">RM573_03175</name>
</gene>
<dbReference type="EMBL" id="JAVRIF010000001">
    <property type="protein sequence ID" value="MDT0602587.1"/>
    <property type="molecule type" value="Genomic_DNA"/>
</dbReference>
<evidence type="ECO:0000313" key="1">
    <source>
        <dbReference type="EMBL" id="MDT0602587.1"/>
    </source>
</evidence>
<dbReference type="Proteomes" id="UP001266357">
    <property type="component" value="Unassembled WGS sequence"/>
</dbReference>
<reference evidence="1 2" key="1">
    <citation type="submission" date="2023-09" db="EMBL/GenBank/DDBJ databases">
        <authorList>
            <person name="Rey-Velasco X."/>
        </authorList>
    </citation>
    <scope>NUCLEOTIDE SEQUENCE [LARGE SCALE GENOMIC DNA]</scope>
    <source>
        <strain evidence="1 2">W431</strain>
    </source>
</reference>
<protein>
    <recommendedName>
        <fullName evidence="3">DUF3862 domain-containing protein</fullName>
    </recommendedName>
</protein>
<name>A0ABU2ZXD5_9GAMM</name>
<sequence length="96" mass="10410">MKNVVISSIFMIFVASCASNGNVSHWQGESLSSLIEQYGTPDSFLKLEDGNRIIEYDKSNALHVAGHFCSLTFMVDSSNRISGAKAFGNGNNCSNQ</sequence>
<keyword evidence="2" id="KW-1185">Reference proteome</keyword>